<accession>A0A5J4ZPN0</accession>
<gene>
    <name evidence="1" type="ORF">F0562_011516</name>
</gene>
<organism evidence="1 2">
    <name type="scientific">Nyssa sinensis</name>
    <dbReference type="NCBI Taxonomy" id="561372"/>
    <lineage>
        <taxon>Eukaryota</taxon>
        <taxon>Viridiplantae</taxon>
        <taxon>Streptophyta</taxon>
        <taxon>Embryophyta</taxon>
        <taxon>Tracheophyta</taxon>
        <taxon>Spermatophyta</taxon>
        <taxon>Magnoliopsida</taxon>
        <taxon>eudicotyledons</taxon>
        <taxon>Gunneridae</taxon>
        <taxon>Pentapetalae</taxon>
        <taxon>asterids</taxon>
        <taxon>Cornales</taxon>
        <taxon>Nyssaceae</taxon>
        <taxon>Nyssa</taxon>
    </lineage>
</organism>
<protein>
    <submittedName>
        <fullName evidence="1">Uncharacterized protein</fullName>
    </submittedName>
</protein>
<sequence>MIWKQRSSSYSECMGFHVLQKANQSPFFSPRSPTCQPSTCSDIQCDVTVMAMAMITPGSEKGRKILEEAMEPHSLQVQLHFQLAD</sequence>
<dbReference type="AlphaFoldDB" id="A0A5J4ZPN0"/>
<dbReference type="EMBL" id="CM018048">
    <property type="protein sequence ID" value="KAA8520843.1"/>
    <property type="molecule type" value="Genomic_DNA"/>
</dbReference>
<proteinExistence type="predicted"/>
<evidence type="ECO:0000313" key="2">
    <source>
        <dbReference type="Proteomes" id="UP000325577"/>
    </source>
</evidence>
<keyword evidence="2" id="KW-1185">Reference proteome</keyword>
<reference evidence="1 2" key="1">
    <citation type="submission" date="2019-09" db="EMBL/GenBank/DDBJ databases">
        <title>A chromosome-level genome assembly of the Chinese tupelo Nyssa sinensis.</title>
        <authorList>
            <person name="Yang X."/>
            <person name="Kang M."/>
            <person name="Yang Y."/>
            <person name="Xiong H."/>
            <person name="Wang M."/>
            <person name="Zhang Z."/>
            <person name="Wang Z."/>
            <person name="Wu H."/>
            <person name="Ma T."/>
            <person name="Liu J."/>
            <person name="Xi Z."/>
        </authorList>
    </citation>
    <scope>NUCLEOTIDE SEQUENCE [LARGE SCALE GENOMIC DNA]</scope>
    <source>
        <strain evidence="1">J267</strain>
        <tissue evidence="1">Leaf</tissue>
    </source>
</reference>
<name>A0A5J4ZPN0_9ASTE</name>
<dbReference type="Proteomes" id="UP000325577">
    <property type="component" value="Linkage Group LG5"/>
</dbReference>
<evidence type="ECO:0000313" key="1">
    <source>
        <dbReference type="EMBL" id="KAA8520843.1"/>
    </source>
</evidence>